<comment type="caution">
    <text evidence="2">The sequence shown here is derived from an EMBL/GenBank/DDBJ whole genome shotgun (WGS) entry which is preliminary data.</text>
</comment>
<feature type="compositionally biased region" description="Basic and acidic residues" evidence="1">
    <location>
        <begin position="406"/>
        <end position="415"/>
    </location>
</feature>
<feature type="region of interest" description="Disordered" evidence="1">
    <location>
        <begin position="215"/>
        <end position="274"/>
    </location>
</feature>
<feature type="compositionally biased region" description="Low complexity" evidence="1">
    <location>
        <begin position="332"/>
        <end position="346"/>
    </location>
</feature>
<protein>
    <submittedName>
        <fullName evidence="2">Ribonuclease H-like domain-containing protein</fullName>
    </submittedName>
</protein>
<name>A0A6L2MY85_TANCI</name>
<feature type="compositionally biased region" description="Basic and acidic residues" evidence="1">
    <location>
        <begin position="430"/>
        <end position="442"/>
    </location>
</feature>
<reference evidence="2" key="1">
    <citation type="journal article" date="2019" name="Sci. Rep.">
        <title>Draft genome of Tanacetum cinerariifolium, the natural source of mosquito coil.</title>
        <authorList>
            <person name="Yamashiro T."/>
            <person name="Shiraishi A."/>
            <person name="Satake H."/>
            <person name="Nakayama K."/>
        </authorList>
    </citation>
    <scope>NUCLEOTIDE SEQUENCE</scope>
</reference>
<dbReference type="PANTHER" id="PTHR11439:SF524">
    <property type="entry name" value="RNA-DIRECTED DNA POLYMERASE, PROTEIN KINASE RLK-PELLE-DLSV FAMILY"/>
    <property type="match status" value="1"/>
</dbReference>
<feature type="compositionally biased region" description="Low complexity" evidence="1">
    <location>
        <begin position="239"/>
        <end position="248"/>
    </location>
</feature>
<evidence type="ECO:0000313" key="2">
    <source>
        <dbReference type="EMBL" id="GEU78197.1"/>
    </source>
</evidence>
<feature type="region of interest" description="Disordered" evidence="1">
    <location>
        <begin position="311"/>
        <end position="346"/>
    </location>
</feature>
<dbReference type="PANTHER" id="PTHR11439">
    <property type="entry name" value="GAG-POL-RELATED RETROTRANSPOSON"/>
    <property type="match status" value="1"/>
</dbReference>
<evidence type="ECO:0000256" key="1">
    <source>
        <dbReference type="SAM" id="MobiDB-lite"/>
    </source>
</evidence>
<dbReference type="AlphaFoldDB" id="A0A6L2MY85"/>
<accession>A0A6L2MY85</accession>
<feature type="compositionally biased region" description="Basic residues" evidence="1">
    <location>
        <begin position="227"/>
        <end position="238"/>
    </location>
</feature>
<dbReference type="EMBL" id="BKCJ010007624">
    <property type="protein sequence ID" value="GEU78197.1"/>
    <property type="molecule type" value="Genomic_DNA"/>
</dbReference>
<gene>
    <name evidence="2" type="ORF">Tci_050175</name>
</gene>
<feature type="region of interest" description="Disordered" evidence="1">
    <location>
        <begin position="399"/>
        <end position="442"/>
    </location>
</feature>
<organism evidence="2">
    <name type="scientific">Tanacetum cinerariifolium</name>
    <name type="common">Dalmatian daisy</name>
    <name type="synonym">Chrysanthemum cinerariifolium</name>
    <dbReference type="NCBI Taxonomy" id="118510"/>
    <lineage>
        <taxon>Eukaryota</taxon>
        <taxon>Viridiplantae</taxon>
        <taxon>Streptophyta</taxon>
        <taxon>Embryophyta</taxon>
        <taxon>Tracheophyta</taxon>
        <taxon>Spermatophyta</taxon>
        <taxon>Magnoliopsida</taxon>
        <taxon>eudicotyledons</taxon>
        <taxon>Gunneridae</taxon>
        <taxon>Pentapetalae</taxon>
        <taxon>asterids</taxon>
        <taxon>campanulids</taxon>
        <taxon>Asterales</taxon>
        <taxon>Asteraceae</taxon>
        <taxon>Asteroideae</taxon>
        <taxon>Anthemideae</taxon>
        <taxon>Anthemidinae</taxon>
        <taxon>Tanacetum</taxon>
    </lineage>
</organism>
<proteinExistence type="predicted"/>
<sequence>MANQEQNPPQQEQPFVAAKQVGFTLKEIILNPNNEVALLYPKHIIKDHFKCVSNFISKCCLRKPFTKYLNMYKEYLTEFWYSAKALENSKVYFSTPIGGIYGEVGVNTFRNAIGAHHLPHSSEYVAPPSIDIVRSWFEIIRYMEVVPAKGTLKKILLPPSIFWEDIINKLNKKHREKLVPYTRFLSLLMMHKMKEGYGDEELIIYPTQVFTPKPFSNAERVPQGIKPRAKLRHKKHSTSSKQSSVSNKEATKGNDASVVSTAEVDPRNSTPSDFIPQQQLEDLAKLVSYVQPSFKDLDSPKDDPVIVVDDTDEDEDDEIHVATNNETKDTSVSKSLSQSSQIQELTSSLPTELKDLPSKFNKLTEEAKAKFLSLPVQVASVQAKLKTLDALPGEHIKKDKGKKALSLKDADKESTDSDFDDETHSSGSMKLKEDTKAEVAKQEGEVRKPKLVDLLGLEVVKKEFVDIVKKTLEFGAGGVKLGEEDSATNSMVGYADDWAGCPSTRSAEDKYRGVANVVVETAWLYNLLRELQSPLSTATLVYYDNVSTVYMSANLVQHQRTKHIEIDIHFIRDMVTAGQVRVLHVPSRY</sequence>
<dbReference type="CDD" id="cd09272">
    <property type="entry name" value="RNase_HI_RT_Ty1"/>
    <property type="match status" value="1"/>
</dbReference>